<accession>A0ABT3ZLD8</accession>
<dbReference type="PANTHER" id="PTHR36151:SF3">
    <property type="entry name" value="ER-BOUND OXYGENASE MPAB_MPAB'_RUBBER OXYGENASE CATALYTIC DOMAIN-CONTAINING PROTEIN"/>
    <property type="match status" value="1"/>
</dbReference>
<sequence length="306" mass="33253">MSARPPSLRHPLDFLRARIASGVNRVTTDSKRRIDYGTPLGDPGLFGPDAVCWQVHADFTSMLVGGVAALLLQMLHPLALAGVWDHSTFRDDIHGRLGRTATFIAATTYGSRADALSLIERVRKIHEHVRGVAPDGTPYAANDPALLTWVHVAEMSSFLRAHLVYVNPDLSPQAQDRYYAETALVAEMLGARGVPRNRAEIADYLLEQRAVLVCDARTRAVVDVLMHAPAPNLATWPAARLLLHAGPDLLPDWAQAMFGLDRHAALRRLVVRAGVNGVAPVMRWALTNGVSKRARARVGAAGIETG</sequence>
<proteinExistence type="predicted"/>
<evidence type="ECO:0000259" key="1">
    <source>
        <dbReference type="Pfam" id="PF09995"/>
    </source>
</evidence>
<evidence type="ECO:0000313" key="3">
    <source>
        <dbReference type="Proteomes" id="UP001082899"/>
    </source>
</evidence>
<name>A0ABT3ZLD8_9BURK</name>
<dbReference type="PANTHER" id="PTHR36151">
    <property type="entry name" value="BLR2777 PROTEIN"/>
    <property type="match status" value="1"/>
</dbReference>
<dbReference type="EMBL" id="JAPMXC010000001">
    <property type="protein sequence ID" value="MCY0387356.1"/>
    <property type="molecule type" value="Genomic_DNA"/>
</dbReference>
<organism evidence="2 3">
    <name type="scientific">Robbsia betulipollinis</name>
    <dbReference type="NCBI Taxonomy" id="2981849"/>
    <lineage>
        <taxon>Bacteria</taxon>
        <taxon>Pseudomonadati</taxon>
        <taxon>Pseudomonadota</taxon>
        <taxon>Betaproteobacteria</taxon>
        <taxon>Burkholderiales</taxon>
        <taxon>Burkholderiaceae</taxon>
        <taxon>Robbsia</taxon>
    </lineage>
</organism>
<keyword evidence="3" id="KW-1185">Reference proteome</keyword>
<dbReference type="InterPro" id="IPR018713">
    <property type="entry name" value="MPAB/Lcp_cat_dom"/>
</dbReference>
<dbReference type="RefSeq" id="WP_267847104.1">
    <property type="nucleotide sequence ID" value="NZ_JAPMXC010000001.1"/>
</dbReference>
<reference evidence="2" key="1">
    <citation type="submission" date="2022-11" db="EMBL/GenBank/DDBJ databases">
        <title>Robbsia betulipollinis sp. nov., isolated from pollen of birch (Betula pendula).</title>
        <authorList>
            <person name="Shi H."/>
            <person name="Ambika Manirajan B."/>
            <person name="Ratering S."/>
            <person name="Geissler-Plaum R."/>
            <person name="Schnell S."/>
        </authorList>
    </citation>
    <scope>NUCLEOTIDE SEQUENCE</scope>
    <source>
        <strain evidence="2">Bb-Pol-6</strain>
    </source>
</reference>
<dbReference type="Pfam" id="PF09995">
    <property type="entry name" value="MPAB_Lcp_cat"/>
    <property type="match status" value="1"/>
</dbReference>
<gene>
    <name evidence="2" type="ORF">OVY01_08935</name>
</gene>
<protein>
    <submittedName>
        <fullName evidence="2">Oxygenase MpaB family protein</fullName>
    </submittedName>
</protein>
<evidence type="ECO:0000313" key="2">
    <source>
        <dbReference type="EMBL" id="MCY0387356.1"/>
    </source>
</evidence>
<comment type="caution">
    <text evidence="2">The sequence shown here is derived from an EMBL/GenBank/DDBJ whole genome shotgun (WGS) entry which is preliminary data.</text>
</comment>
<feature type="domain" description="ER-bound oxygenase mpaB/mpaB'/Rubber oxygenase catalytic" evidence="1">
    <location>
        <begin position="53"/>
        <end position="273"/>
    </location>
</feature>
<dbReference type="Proteomes" id="UP001082899">
    <property type="component" value="Unassembled WGS sequence"/>
</dbReference>